<evidence type="ECO:0000313" key="2">
    <source>
        <dbReference type="Proteomes" id="UP001150581"/>
    </source>
</evidence>
<gene>
    <name evidence="1" type="ORF">LPJ66_008400</name>
</gene>
<dbReference type="EMBL" id="JANBPG010001679">
    <property type="protein sequence ID" value="KAJ1888770.1"/>
    <property type="molecule type" value="Genomic_DNA"/>
</dbReference>
<organism evidence="1 2">
    <name type="scientific">Kickxella alabastrina</name>
    <dbReference type="NCBI Taxonomy" id="61397"/>
    <lineage>
        <taxon>Eukaryota</taxon>
        <taxon>Fungi</taxon>
        <taxon>Fungi incertae sedis</taxon>
        <taxon>Zoopagomycota</taxon>
        <taxon>Kickxellomycotina</taxon>
        <taxon>Kickxellomycetes</taxon>
        <taxon>Kickxellales</taxon>
        <taxon>Kickxellaceae</taxon>
        <taxon>Kickxella</taxon>
    </lineage>
</organism>
<keyword evidence="2" id="KW-1185">Reference proteome</keyword>
<sequence>MGEPDGTVMTKDSVSQYSADEATIDSSNSALTPNSRCAYDIPNDNENDGQYATEFWLNALVPKPHTNFFGYEASIGPICISISTRESHECYKALVRTPFKFSVVYVPTIVIDEPVFGTDLDRLSSPTPQKMLLYHAMRLYFQQADDERRGYLLTALRNRCLAVDTSSAGVGAFPEEDHNDNTADAMWGRSVIETIRRTNTESEARGDAAGRQEQHGQKQRAKRGLQRSNTKRSIELRRAEISDFMDGLFKTGGCSGGVKAEASASQASTLLVEGGQGDTALLMEEIQCFLAAEREQRDLAVATESLTEIRDDHLKPLLRNLEPRLFRRRLRIDFVVVGAAGQAYAANVSPPHQRFLRSLERANLRMRGESGSGAKVDAKANTKAESKTAQRQKTREELEAKRTNIIQELIATERSYVEKLRALIDIYVVPLRSAARSANNTLIPAYDAHVIFGNIERVSEVNERFLGDLEAWAAGEMDPRETIGSLCRDHFVDFHVYKRYINGYQHALATSRELEAKNPLYAAFLNRAREREECRKLGISDLLIMPVQRIPRYTLLLTDLLKATVAEEDEVACIQLALERVNEIGQLADNQVAESVAELHRIHTTVEGCPPNLISASREFIGAIDASEIDLATSAPKRPVSLLVFSDLLMVVERFWPPRDHGGIRVTAQPALRHTCPVHASVGAGTSTALETGSGADYKTACTCGIGPNSGSSSSIPAATAFLSTTSDSSRGKRWGRFAGWVDITRVSTLEKSLNPSSRSFYIHRYPSGGAGAASGADDVQAAGAVARLRAATVAPSANPSGQRSSASSIVSLESGTATSPALPSEMLHQEFARILYPAEATYESYGDHGYWYPQSLHEFETDHPLTRDAFFEFLNIAWERSIARCFESTSLGHPELDRVDVGGQAWTVRIWDAADYARSRHSCPSALAADMTVVWDYSQMGSPAPPAGPLVYFPQQACRIIDSGDGYFDVVSTVLPLDSQLPHSTETETYAELLEERDVADNWPALCRLVEQAVTMYQYVLLAYPEHRRVQQCYNRSILASLFGQNALGSSSSVKAETAVSAAPRKLFSRARHLFSSGKLRSSGSSSASVSGSGTQKGASSADSTNLFSSAYSNAVTTETISPSSGSSPYNHSTISTPLTVLGRYKLKGKSSTMVPSRRANTLQPDPQASQLTKTASAGSTPSHSSNSSAHAGKPALATSSSFSAGDASKFGIATTSGSTSTRLSPIPDNLSSGRKIAHTIDEFPPFSSTLLADNSLDIRTRSQTSWEQRARAATSMPSMAQGLPVRQQSSRVRGSQASKDTLSVLPLNLSGSSPSLVKLEKQASSSKPRSTGPDGAAVHTKRRSMSVVEIIPGCDDISLYAAPDLGSVSGPGSLLLTTQRQSRNDSTNVVGSIASIVSSVSATASNFGACGPRGDSGSEFSLSLDILQPHGESLDIPDDLKLEFDAALSGDSSTPPHSEHGLALNMQSFVSPFPSAVSTGVTDTTGADSRHPFKSGAHGLSVFIPSNGNVPNTSSTWDIVSPEYIGLADQHSQLPLKSADSAASSSMFSSSQGTPPATVNSGRGTERRRGVYGAPPHKTATADTMLMSTPRSPRSDQQSRAHIMLSESDILLDIARELGEDESFAQPANISSLYVDEDDVARHLGRMSISNHRPQTSPGFPQHGAVLSLNSSDRDTGSTVYLDTLRPLPSVPMHSKSLNYGSERHAPSHPRNQAFGTMAPSISGTFNGPSAWTMS</sequence>
<protein>
    <submittedName>
        <fullName evidence="1">Uncharacterized protein</fullName>
    </submittedName>
</protein>
<comment type="caution">
    <text evidence="1">The sequence shown here is derived from an EMBL/GenBank/DDBJ whole genome shotgun (WGS) entry which is preliminary data.</text>
</comment>
<dbReference type="Proteomes" id="UP001150581">
    <property type="component" value="Unassembled WGS sequence"/>
</dbReference>
<reference evidence="1" key="1">
    <citation type="submission" date="2022-07" db="EMBL/GenBank/DDBJ databases">
        <title>Phylogenomic reconstructions and comparative analyses of Kickxellomycotina fungi.</title>
        <authorList>
            <person name="Reynolds N.K."/>
            <person name="Stajich J.E."/>
            <person name="Barry K."/>
            <person name="Grigoriev I.V."/>
            <person name="Crous P."/>
            <person name="Smith M.E."/>
        </authorList>
    </citation>
    <scope>NUCLEOTIDE SEQUENCE</scope>
    <source>
        <strain evidence="1">Benny 63K</strain>
    </source>
</reference>
<name>A0ACC1IAG1_9FUNG</name>
<accession>A0ACC1IAG1</accession>
<proteinExistence type="predicted"/>
<feature type="non-terminal residue" evidence="1">
    <location>
        <position position="1737"/>
    </location>
</feature>
<evidence type="ECO:0000313" key="1">
    <source>
        <dbReference type="EMBL" id="KAJ1888770.1"/>
    </source>
</evidence>